<dbReference type="EMBL" id="CADCXV010001000">
    <property type="protein sequence ID" value="CAB0040075.1"/>
    <property type="molecule type" value="Genomic_DNA"/>
</dbReference>
<name>A0A6H5IYN2_9HYME</name>
<reference evidence="1 2" key="1">
    <citation type="submission" date="2020-02" db="EMBL/GenBank/DDBJ databases">
        <authorList>
            <person name="Ferguson B K."/>
        </authorList>
    </citation>
    <scope>NUCLEOTIDE SEQUENCE [LARGE SCALE GENOMIC DNA]</scope>
</reference>
<accession>A0A6H5IYN2</accession>
<proteinExistence type="predicted"/>
<dbReference type="AlphaFoldDB" id="A0A6H5IYN2"/>
<evidence type="ECO:0000313" key="2">
    <source>
        <dbReference type="Proteomes" id="UP000479190"/>
    </source>
</evidence>
<gene>
    <name evidence="1" type="ORF">TBRA_LOCUS11809</name>
</gene>
<protein>
    <submittedName>
        <fullName evidence="1">Uncharacterized protein</fullName>
    </submittedName>
</protein>
<sequence>MALVCTTRRKIIIGKCYRASFNNFWMPIAEITLISRRRFPRAPAKLTAVRFVQVLRNRTRLSEPCNESRRRARELHQLADYRLARSIAAPPCQCIYDESHIRKSANAAQEPSRPLSRRGYVQVSPNARRSHEWSEYVLDRTKLKRPLRKR</sequence>
<organism evidence="1 2">
    <name type="scientific">Trichogramma brassicae</name>
    <dbReference type="NCBI Taxonomy" id="86971"/>
    <lineage>
        <taxon>Eukaryota</taxon>
        <taxon>Metazoa</taxon>
        <taxon>Ecdysozoa</taxon>
        <taxon>Arthropoda</taxon>
        <taxon>Hexapoda</taxon>
        <taxon>Insecta</taxon>
        <taxon>Pterygota</taxon>
        <taxon>Neoptera</taxon>
        <taxon>Endopterygota</taxon>
        <taxon>Hymenoptera</taxon>
        <taxon>Apocrita</taxon>
        <taxon>Proctotrupomorpha</taxon>
        <taxon>Chalcidoidea</taxon>
        <taxon>Trichogrammatidae</taxon>
        <taxon>Trichogramma</taxon>
    </lineage>
</organism>
<evidence type="ECO:0000313" key="1">
    <source>
        <dbReference type="EMBL" id="CAB0040075.1"/>
    </source>
</evidence>
<dbReference type="Proteomes" id="UP000479190">
    <property type="component" value="Unassembled WGS sequence"/>
</dbReference>
<keyword evidence="2" id="KW-1185">Reference proteome</keyword>